<comment type="caution">
    <text evidence="2">The sequence shown here is derived from an EMBL/GenBank/DDBJ whole genome shotgun (WGS) entry which is preliminary data.</text>
</comment>
<feature type="non-terminal residue" evidence="2">
    <location>
        <position position="54"/>
    </location>
</feature>
<dbReference type="AlphaFoldDB" id="X0Y748"/>
<organism evidence="2">
    <name type="scientific">marine sediment metagenome</name>
    <dbReference type="NCBI Taxonomy" id="412755"/>
    <lineage>
        <taxon>unclassified sequences</taxon>
        <taxon>metagenomes</taxon>
        <taxon>ecological metagenomes</taxon>
    </lineage>
</organism>
<protein>
    <submittedName>
        <fullName evidence="2">Uncharacterized protein</fullName>
    </submittedName>
</protein>
<sequence length="54" mass="5969">MCPHKMTENLKSFSNPSPIDTTGMADNGTAPEEIVRDYQLRVDIDQILTCQGAD</sequence>
<feature type="region of interest" description="Disordered" evidence="1">
    <location>
        <begin position="1"/>
        <end position="28"/>
    </location>
</feature>
<evidence type="ECO:0000256" key="1">
    <source>
        <dbReference type="SAM" id="MobiDB-lite"/>
    </source>
</evidence>
<name>X0Y748_9ZZZZ</name>
<feature type="compositionally biased region" description="Polar residues" evidence="1">
    <location>
        <begin position="9"/>
        <end position="20"/>
    </location>
</feature>
<accession>X0Y748</accession>
<reference evidence="2" key="1">
    <citation type="journal article" date="2014" name="Front. Microbiol.">
        <title>High frequency of phylogenetically diverse reductive dehalogenase-homologous genes in deep subseafloor sedimentary metagenomes.</title>
        <authorList>
            <person name="Kawai M."/>
            <person name="Futagami T."/>
            <person name="Toyoda A."/>
            <person name="Takaki Y."/>
            <person name="Nishi S."/>
            <person name="Hori S."/>
            <person name="Arai W."/>
            <person name="Tsubouchi T."/>
            <person name="Morono Y."/>
            <person name="Uchiyama I."/>
            <person name="Ito T."/>
            <person name="Fujiyama A."/>
            <person name="Inagaki F."/>
            <person name="Takami H."/>
        </authorList>
    </citation>
    <scope>NUCLEOTIDE SEQUENCE</scope>
    <source>
        <strain evidence="2">Expedition CK06-06</strain>
    </source>
</reference>
<gene>
    <name evidence="2" type="ORF">S01H1_85866</name>
</gene>
<evidence type="ECO:0000313" key="2">
    <source>
        <dbReference type="EMBL" id="GAG43122.1"/>
    </source>
</evidence>
<dbReference type="EMBL" id="BARS01059161">
    <property type="protein sequence ID" value="GAG43122.1"/>
    <property type="molecule type" value="Genomic_DNA"/>
</dbReference>
<proteinExistence type="predicted"/>